<evidence type="ECO:0000256" key="1">
    <source>
        <dbReference type="SAM" id="MobiDB-lite"/>
    </source>
</evidence>
<dbReference type="Proteomes" id="UP000675379">
    <property type="component" value="Unassembled WGS sequence"/>
</dbReference>
<dbReference type="SUPFAM" id="SSF53649">
    <property type="entry name" value="Alkaline phosphatase-like"/>
    <property type="match status" value="1"/>
</dbReference>
<dbReference type="PANTHER" id="PTHR10151">
    <property type="entry name" value="ECTONUCLEOTIDE PYROPHOSPHATASE/PHOSPHODIESTERASE"/>
    <property type="match status" value="1"/>
</dbReference>
<dbReference type="GO" id="GO:0016787">
    <property type="term" value="F:hydrolase activity"/>
    <property type="evidence" value="ECO:0007669"/>
    <property type="project" value="UniProtKB-ARBA"/>
</dbReference>
<dbReference type="InterPro" id="IPR017850">
    <property type="entry name" value="Alkaline_phosphatase_core_sf"/>
</dbReference>
<evidence type="ECO:0000313" key="2">
    <source>
        <dbReference type="EMBL" id="MBR0576223.1"/>
    </source>
</evidence>
<dbReference type="EMBL" id="JAGSCS010000008">
    <property type="protein sequence ID" value="MBR0576223.1"/>
    <property type="molecule type" value="Genomic_DNA"/>
</dbReference>
<feature type="compositionally biased region" description="Basic and acidic residues" evidence="1">
    <location>
        <begin position="356"/>
        <end position="366"/>
    </location>
</feature>
<accession>A0A941HR50</accession>
<proteinExistence type="predicted"/>
<keyword evidence="3" id="KW-1185">Reference proteome</keyword>
<gene>
    <name evidence="2" type="ORF">KCG48_07685</name>
</gene>
<organism evidence="2 3">
    <name type="scientific">Proteiniclasticum sediminis</name>
    <dbReference type="NCBI Taxonomy" id="2804028"/>
    <lineage>
        <taxon>Bacteria</taxon>
        <taxon>Bacillati</taxon>
        <taxon>Bacillota</taxon>
        <taxon>Clostridia</taxon>
        <taxon>Eubacteriales</taxon>
        <taxon>Clostridiaceae</taxon>
        <taxon>Proteiniclasticum</taxon>
    </lineage>
</organism>
<dbReference type="PANTHER" id="PTHR10151:SF120">
    <property type="entry name" value="BIS(5'-ADENOSYL)-TRIPHOSPHATASE"/>
    <property type="match status" value="1"/>
</dbReference>
<comment type="caution">
    <text evidence="2">The sequence shown here is derived from an EMBL/GenBank/DDBJ whole genome shotgun (WGS) entry which is preliminary data.</text>
</comment>
<reference evidence="2" key="1">
    <citation type="submission" date="2021-04" db="EMBL/GenBank/DDBJ databases">
        <title>Proteiniclasticum sedimins sp. nov., an obligate anaerobic bacterium isolated from anaerobic sludge.</title>
        <authorList>
            <person name="Liu J."/>
        </authorList>
    </citation>
    <scope>NUCLEOTIDE SEQUENCE</scope>
    <source>
        <strain evidence="2">BAD-10</strain>
    </source>
</reference>
<dbReference type="Gene3D" id="3.40.720.10">
    <property type="entry name" value="Alkaline Phosphatase, subunit A"/>
    <property type="match status" value="1"/>
</dbReference>
<name>A0A941HR50_9CLOT</name>
<feature type="region of interest" description="Disordered" evidence="1">
    <location>
        <begin position="349"/>
        <end position="373"/>
    </location>
</feature>
<sequence>MNKQQTIILSFDALGSRDLAVLKAQPGFSRLMEKASWCDRVNSVYPSLTYPCHTSISTGKLPMNHGVVSNTLLQPGRESPDWNWTRDRIKADTFYDAALRKGLTVSALLWPVTGKSRITWNLPEIFPNRPWQNQILVSLQNGTPDYELALNRKFGHLRQGIAQPQLDDFVLASALWTLKEKKPDVLMVHFVELDAMRHHHGYDSKEAQEALLSYDRRLQAIFSFLDKEGRTPDTTLFVLGDHDQIPVNHTMHLNSVLKAKGLLKTRGQKIIQYDAYVHSQDGSAYVYLADPQDEGLKSRVEKILTDLAQREDFGIERILSAQEAKARGANRHCTFMLEARRGYHFHDSHTQPALTSRREHSPENDAKGWSTHGFDPEKPDYQTVFFAWGKGIRSGVRIPTMSLIDEGPTFAHSLGTRLSDPDGRILMEIFED</sequence>
<dbReference type="CDD" id="cd16018">
    <property type="entry name" value="Enpp"/>
    <property type="match status" value="1"/>
</dbReference>
<dbReference type="Pfam" id="PF01663">
    <property type="entry name" value="Phosphodiest"/>
    <property type="match status" value="1"/>
</dbReference>
<dbReference type="RefSeq" id="WP_211801054.1">
    <property type="nucleotide sequence ID" value="NZ_JAGSCS010000008.1"/>
</dbReference>
<dbReference type="InterPro" id="IPR002591">
    <property type="entry name" value="Phosphodiest/P_Trfase"/>
</dbReference>
<dbReference type="AlphaFoldDB" id="A0A941HR50"/>
<protein>
    <submittedName>
        <fullName evidence="2">Alkaline phosphatase family protein</fullName>
    </submittedName>
</protein>
<evidence type="ECO:0000313" key="3">
    <source>
        <dbReference type="Proteomes" id="UP000675379"/>
    </source>
</evidence>